<dbReference type="OrthoDB" id="10061772at2759"/>
<sequence>MGSELWLRMRREESEQFHSLVKMHLSFLLDLNTDDCDCSLVLGRAGGGAHGMQEATPRKKSGAVGLFTGTPKRFRRGLMDGLPLTMEGVCQIYQLILYLSSEERIVTEGIFRKHG</sequence>
<keyword evidence="2" id="KW-1185">Reference proteome</keyword>
<accession>A0A7T8KBE2</accession>
<dbReference type="AlphaFoldDB" id="A0A7T8KBE2"/>
<name>A0A7T8KBE2_CALRO</name>
<reference evidence="2" key="1">
    <citation type="submission" date="2021-01" db="EMBL/GenBank/DDBJ databases">
        <title>Caligus Genome Assembly.</title>
        <authorList>
            <person name="Gallardo-Escarate C."/>
        </authorList>
    </citation>
    <scope>NUCLEOTIDE SEQUENCE [LARGE SCALE GENOMIC DNA]</scope>
</reference>
<evidence type="ECO:0000313" key="1">
    <source>
        <dbReference type="EMBL" id="QQP52780.1"/>
    </source>
</evidence>
<organism evidence="1 2">
    <name type="scientific">Caligus rogercresseyi</name>
    <name type="common">Sea louse</name>
    <dbReference type="NCBI Taxonomy" id="217165"/>
    <lineage>
        <taxon>Eukaryota</taxon>
        <taxon>Metazoa</taxon>
        <taxon>Ecdysozoa</taxon>
        <taxon>Arthropoda</taxon>
        <taxon>Crustacea</taxon>
        <taxon>Multicrustacea</taxon>
        <taxon>Hexanauplia</taxon>
        <taxon>Copepoda</taxon>
        <taxon>Siphonostomatoida</taxon>
        <taxon>Caligidae</taxon>
        <taxon>Caligus</taxon>
    </lineage>
</organism>
<dbReference type="EMBL" id="CP045892">
    <property type="protein sequence ID" value="QQP52780.1"/>
    <property type="molecule type" value="Genomic_DNA"/>
</dbReference>
<evidence type="ECO:0000313" key="2">
    <source>
        <dbReference type="Proteomes" id="UP000595437"/>
    </source>
</evidence>
<gene>
    <name evidence="1" type="ORF">FKW44_005028</name>
</gene>
<proteinExistence type="predicted"/>
<feature type="non-terminal residue" evidence="1">
    <location>
        <position position="115"/>
    </location>
</feature>
<protein>
    <submittedName>
        <fullName evidence="1">LOC100114766</fullName>
    </submittedName>
</protein>
<dbReference type="Proteomes" id="UP000595437">
    <property type="component" value="Chromosome 3"/>
</dbReference>